<proteinExistence type="predicted"/>
<dbReference type="Proteomes" id="UP000041254">
    <property type="component" value="Unassembled WGS sequence"/>
</dbReference>
<gene>
    <name evidence="2" type="ORF">Vbra_4446</name>
</gene>
<feature type="region of interest" description="Disordered" evidence="1">
    <location>
        <begin position="1"/>
        <end position="20"/>
    </location>
</feature>
<name>A0A0G4FHP7_VITBC</name>
<evidence type="ECO:0000313" key="2">
    <source>
        <dbReference type="EMBL" id="CEM12839.1"/>
    </source>
</evidence>
<accession>A0A0G4FHP7</accession>
<organism evidence="2 3">
    <name type="scientific">Vitrella brassicaformis (strain CCMP3155)</name>
    <dbReference type="NCBI Taxonomy" id="1169540"/>
    <lineage>
        <taxon>Eukaryota</taxon>
        <taxon>Sar</taxon>
        <taxon>Alveolata</taxon>
        <taxon>Colpodellida</taxon>
        <taxon>Vitrellaceae</taxon>
        <taxon>Vitrella</taxon>
    </lineage>
</organism>
<sequence length="118" mass="12819">MNNMRGVVANDRQGSLRQSDKAMLAQQAQKLDAALAETERAIQANENYLTNDENKKRQYATAALNFHAIATALGSEGFKLNRVTGHSNLDNSNVMAAVRGGGRHNDVVVIIWPQTAIA</sequence>
<evidence type="ECO:0000313" key="3">
    <source>
        <dbReference type="Proteomes" id="UP000041254"/>
    </source>
</evidence>
<protein>
    <submittedName>
        <fullName evidence="2">Uncharacterized protein</fullName>
    </submittedName>
</protein>
<dbReference type="EMBL" id="CDMY01000437">
    <property type="protein sequence ID" value="CEM12839.1"/>
    <property type="molecule type" value="Genomic_DNA"/>
</dbReference>
<evidence type="ECO:0000256" key="1">
    <source>
        <dbReference type="SAM" id="MobiDB-lite"/>
    </source>
</evidence>
<dbReference type="InParanoid" id="A0A0G4FHP7"/>
<dbReference type="VEuPathDB" id="CryptoDB:Vbra_4446"/>
<reference evidence="2 3" key="1">
    <citation type="submission" date="2014-11" db="EMBL/GenBank/DDBJ databases">
        <authorList>
            <person name="Zhu J."/>
            <person name="Qi W."/>
            <person name="Song R."/>
        </authorList>
    </citation>
    <scope>NUCLEOTIDE SEQUENCE [LARGE SCALE GENOMIC DNA]</scope>
</reference>
<dbReference type="AlphaFoldDB" id="A0A0G4FHP7"/>
<dbReference type="PhylomeDB" id="A0A0G4FHP7"/>
<keyword evidence="3" id="KW-1185">Reference proteome</keyword>